<dbReference type="Proteomes" id="UP000823775">
    <property type="component" value="Unassembled WGS sequence"/>
</dbReference>
<feature type="compositionally biased region" description="Low complexity" evidence="1">
    <location>
        <begin position="74"/>
        <end position="85"/>
    </location>
</feature>
<feature type="region of interest" description="Disordered" evidence="1">
    <location>
        <begin position="45"/>
        <end position="100"/>
    </location>
</feature>
<gene>
    <name evidence="2" type="ORF">HAX54_035060</name>
</gene>
<accession>A0ABS8VIG9</accession>
<reference evidence="2 3" key="1">
    <citation type="journal article" date="2021" name="BMC Genomics">
        <title>Datura genome reveals duplications of psychoactive alkaloid biosynthetic genes and high mutation rate following tissue culture.</title>
        <authorList>
            <person name="Rajewski A."/>
            <person name="Carter-House D."/>
            <person name="Stajich J."/>
            <person name="Litt A."/>
        </authorList>
    </citation>
    <scope>NUCLEOTIDE SEQUENCE [LARGE SCALE GENOMIC DNA]</scope>
    <source>
        <strain evidence="2">AR-01</strain>
    </source>
</reference>
<protein>
    <submittedName>
        <fullName evidence="2">Uncharacterized protein</fullName>
    </submittedName>
</protein>
<dbReference type="EMBL" id="JACEIK010004555">
    <property type="protein sequence ID" value="MCD9645804.1"/>
    <property type="molecule type" value="Genomic_DNA"/>
</dbReference>
<evidence type="ECO:0000313" key="2">
    <source>
        <dbReference type="EMBL" id="MCD9645804.1"/>
    </source>
</evidence>
<proteinExistence type="predicted"/>
<sequence>MDEQLSRPSPVFLLMSPIIFQGIPISAWSSFDRGKSTIDWRASTSANVTVEREASELPRTQEMQTRSQGDLAIHPVRPSSPHPSVDLVGNPTSFSQQPSA</sequence>
<keyword evidence="3" id="KW-1185">Reference proteome</keyword>
<organism evidence="2 3">
    <name type="scientific">Datura stramonium</name>
    <name type="common">Jimsonweed</name>
    <name type="synonym">Common thornapple</name>
    <dbReference type="NCBI Taxonomy" id="4076"/>
    <lineage>
        <taxon>Eukaryota</taxon>
        <taxon>Viridiplantae</taxon>
        <taxon>Streptophyta</taxon>
        <taxon>Embryophyta</taxon>
        <taxon>Tracheophyta</taxon>
        <taxon>Spermatophyta</taxon>
        <taxon>Magnoliopsida</taxon>
        <taxon>eudicotyledons</taxon>
        <taxon>Gunneridae</taxon>
        <taxon>Pentapetalae</taxon>
        <taxon>asterids</taxon>
        <taxon>lamiids</taxon>
        <taxon>Solanales</taxon>
        <taxon>Solanaceae</taxon>
        <taxon>Solanoideae</taxon>
        <taxon>Datureae</taxon>
        <taxon>Datura</taxon>
    </lineage>
</organism>
<feature type="compositionally biased region" description="Polar residues" evidence="1">
    <location>
        <begin position="90"/>
        <end position="100"/>
    </location>
</feature>
<evidence type="ECO:0000313" key="3">
    <source>
        <dbReference type="Proteomes" id="UP000823775"/>
    </source>
</evidence>
<evidence type="ECO:0000256" key="1">
    <source>
        <dbReference type="SAM" id="MobiDB-lite"/>
    </source>
</evidence>
<name>A0ABS8VIG9_DATST</name>
<comment type="caution">
    <text evidence="2">The sequence shown here is derived from an EMBL/GenBank/DDBJ whole genome shotgun (WGS) entry which is preliminary data.</text>
</comment>